<organism evidence="1 2">
    <name type="scientific">Tritrichomonas musculus</name>
    <dbReference type="NCBI Taxonomy" id="1915356"/>
    <lineage>
        <taxon>Eukaryota</taxon>
        <taxon>Metamonada</taxon>
        <taxon>Parabasalia</taxon>
        <taxon>Tritrichomonadida</taxon>
        <taxon>Tritrichomonadidae</taxon>
        <taxon>Tritrichomonas</taxon>
    </lineage>
</organism>
<dbReference type="Proteomes" id="UP001470230">
    <property type="component" value="Unassembled WGS sequence"/>
</dbReference>
<gene>
    <name evidence="1" type="ORF">M9Y10_019015</name>
</gene>
<sequence length="529" mass="60171">MDENQHRIFLIKIESIRLPRFLPSVLYITWRIGTLTGQTKMIQANAPLKQIEENFEIPIPNTFDINFALQAKTPLGSLFRIGETNLAIPETIDNMKEHYESFTIPSETGDFIISVSFRLKEIDKSMEYDPQFSILLQGQSTISSYGELVDHIPYSIGISKAKSTFYSDDGILAQLCGIGSQEPNFDTIQTLQGLLPVLQAKIIKSKFEADIIKASSTLIMRESPLFVLEDNNIIDGNKARDEELSKIPLFGLYVSSVLEKFESGEKAIEGIDIESVILGLVDFITEVDSNKSASDQWRIYLISSSLLLMKFISDKYNDKYIATQTILDQGIRNAIIIYIESYRSEISQICDNVNRIKTSLNLKRNFFKAFDVPDVVFATITEYIYSMVDYYAVKKAIYDGKTILSKSFTANQYKEVLPGYNWPLLSGLEYIISNINEIYLGKIKLNDIQPNIMAGQYLKDILKIFSTQEGSKMTIKKIDSLMKNQNQEPAVKNIDEWAHGSLRFVDKFALPSDLQTYIDNIEEIMKKVD</sequence>
<keyword evidence="2" id="KW-1185">Reference proteome</keyword>
<comment type="caution">
    <text evidence="1">The sequence shown here is derived from an EMBL/GenBank/DDBJ whole genome shotgun (WGS) entry which is preliminary data.</text>
</comment>
<reference evidence="1 2" key="1">
    <citation type="submission" date="2024-04" db="EMBL/GenBank/DDBJ databases">
        <title>Tritrichomonas musculus Genome.</title>
        <authorList>
            <person name="Alves-Ferreira E."/>
            <person name="Grigg M."/>
            <person name="Lorenzi H."/>
            <person name="Galac M."/>
        </authorList>
    </citation>
    <scope>NUCLEOTIDE SEQUENCE [LARGE SCALE GENOMIC DNA]</scope>
    <source>
        <strain evidence="1 2">EAF2021</strain>
    </source>
</reference>
<dbReference type="EMBL" id="JAPFFF010000027">
    <property type="protein sequence ID" value="KAK8847964.1"/>
    <property type="molecule type" value="Genomic_DNA"/>
</dbReference>
<protein>
    <submittedName>
        <fullName evidence="1">Uncharacterized protein</fullName>
    </submittedName>
</protein>
<evidence type="ECO:0000313" key="1">
    <source>
        <dbReference type="EMBL" id="KAK8847964.1"/>
    </source>
</evidence>
<evidence type="ECO:0000313" key="2">
    <source>
        <dbReference type="Proteomes" id="UP001470230"/>
    </source>
</evidence>
<proteinExistence type="predicted"/>
<name>A0ABR2HK67_9EUKA</name>
<accession>A0ABR2HK67</accession>